<organism evidence="7 8">
    <name type="scientific">Ancylobacter radicis</name>
    <dbReference type="NCBI Taxonomy" id="2836179"/>
    <lineage>
        <taxon>Bacteria</taxon>
        <taxon>Pseudomonadati</taxon>
        <taxon>Pseudomonadota</taxon>
        <taxon>Alphaproteobacteria</taxon>
        <taxon>Hyphomicrobiales</taxon>
        <taxon>Xanthobacteraceae</taxon>
        <taxon>Ancylobacter</taxon>
    </lineage>
</organism>
<dbReference type="CDD" id="cd07377">
    <property type="entry name" value="WHTH_GntR"/>
    <property type="match status" value="1"/>
</dbReference>
<dbReference type="Pfam" id="PF00392">
    <property type="entry name" value="GntR"/>
    <property type="match status" value="1"/>
</dbReference>
<feature type="domain" description="HTH gntR-type" evidence="6">
    <location>
        <begin position="1"/>
        <end position="62"/>
    </location>
</feature>
<reference evidence="7" key="1">
    <citation type="submission" date="2021-05" db="EMBL/GenBank/DDBJ databases">
        <authorList>
            <person name="Sun Q."/>
            <person name="Inoue M."/>
        </authorList>
    </citation>
    <scope>NUCLEOTIDE SEQUENCE</scope>
    <source>
        <strain evidence="7">VKM B-3255</strain>
    </source>
</reference>
<keyword evidence="7" id="KW-0808">Transferase</keyword>
<dbReference type="SUPFAM" id="SSF53383">
    <property type="entry name" value="PLP-dependent transferases"/>
    <property type="match status" value="1"/>
</dbReference>
<keyword evidence="7" id="KW-0032">Aminotransferase</keyword>
<name>A0ABS5R7C1_9HYPH</name>
<dbReference type="GO" id="GO:0008483">
    <property type="term" value="F:transaminase activity"/>
    <property type="evidence" value="ECO:0007669"/>
    <property type="project" value="UniProtKB-KW"/>
</dbReference>
<evidence type="ECO:0000256" key="3">
    <source>
        <dbReference type="ARBA" id="ARBA00023015"/>
    </source>
</evidence>
<dbReference type="InterPro" id="IPR015421">
    <property type="entry name" value="PyrdxlP-dep_Trfase_major"/>
</dbReference>
<dbReference type="EMBL" id="JAHCQH010000015">
    <property type="protein sequence ID" value="MBS9477561.1"/>
    <property type="molecule type" value="Genomic_DNA"/>
</dbReference>
<dbReference type="CDD" id="cd00609">
    <property type="entry name" value="AAT_like"/>
    <property type="match status" value="1"/>
</dbReference>
<comment type="similarity">
    <text evidence="1">In the C-terminal section; belongs to the class-I pyridoxal-phosphate-dependent aminotransferase family.</text>
</comment>
<dbReference type="Gene3D" id="3.40.640.10">
    <property type="entry name" value="Type I PLP-dependent aspartate aminotransferase-like (Major domain)"/>
    <property type="match status" value="1"/>
</dbReference>
<protein>
    <submittedName>
        <fullName evidence="7">PLP-dependent aminotransferase family protein</fullName>
    </submittedName>
</protein>
<evidence type="ECO:0000256" key="5">
    <source>
        <dbReference type="ARBA" id="ARBA00023163"/>
    </source>
</evidence>
<evidence type="ECO:0000256" key="1">
    <source>
        <dbReference type="ARBA" id="ARBA00005384"/>
    </source>
</evidence>
<keyword evidence="4" id="KW-0238">DNA-binding</keyword>
<dbReference type="PROSITE" id="PS50949">
    <property type="entry name" value="HTH_GNTR"/>
    <property type="match status" value="1"/>
</dbReference>
<dbReference type="Proteomes" id="UP001166585">
    <property type="component" value="Unassembled WGS sequence"/>
</dbReference>
<dbReference type="Gene3D" id="3.90.1150.10">
    <property type="entry name" value="Aspartate Aminotransferase, domain 1"/>
    <property type="match status" value="1"/>
</dbReference>
<keyword evidence="5" id="KW-0804">Transcription</keyword>
<dbReference type="InterPro" id="IPR036388">
    <property type="entry name" value="WH-like_DNA-bd_sf"/>
</dbReference>
<evidence type="ECO:0000259" key="6">
    <source>
        <dbReference type="PROSITE" id="PS50949"/>
    </source>
</evidence>
<proteinExistence type="inferred from homology"/>
<dbReference type="InterPro" id="IPR015424">
    <property type="entry name" value="PyrdxlP-dep_Trfase"/>
</dbReference>
<accession>A0ABS5R7C1</accession>
<dbReference type="PANTHER" id="PTHR46577">
    <property type="entry name" value="HTH-TYPE TRANSCRIPTIONAL REGULATORY PROTEIN GABR"/>
    <property type="match status" value="1"/>
</dbReference>
<dbReference type="PANTHER" id="PTHR46577:SF2">
    <property type="entry name" value="TRANSCRIPTIONAL REGULATORY PROTEIN"/>
    <property type="match status" value="1"/>
</dbReference>
<dbReference type="InterPro" id="IPR051446">
    <property type="entry name" value="HTH_trans_reg/aminotransferase"/>
</dbReference>
<dbReference type="Pfam" id="PF00155">
    <property type="entry name" value="Aminotran_1_2"/>
    <property type="match status" value="1"/>
</dbReference>
<dbReference type="RefSeq" id="WP_213755315.1">
    <property type="nucleotide sequence ID" value="NZ_JAHCQH010000015.1"/>
</dbReference>
<comment type="caution">
    <text evidence="7">The sequence shown here is derived from an EMBL/GenBank/DDBJ whole genome shotgun (WGS) entry which is preliminary data.</text>
</comment>
<dbReference type="Gene3D" id="1.10.10.10">
    <property type="entry name" value="Winged helix-like DNA-binding domain superfamily/Winged helix DNA-binding domain"/>
    <property type="match status" value="1"/>
</dbReference>
<evidence type="ECO:0000256" key="2">
    <source>
        <dbReference type="ARBA" id="ARBA00022898"/>
    </source>
</evidence>
<gene>
    <name evidence="7" type="ORF">KIP89_10620</name>
</gene>
<dbReference type="SMART" id="SM00345">
    <property type="entry name" value="HTH_GNTR"/>
    <property type="match status" value="1"/>
</dbReference>
<keyword evidence="2" id="KW-0663">Pyridoxal phosphate</keyword>
<evidence type="ECO:0000313" key="7">
    <source>
        <dbReference type="EMBL" id="MBS9477561.1"/>
    </source>
</evidence>
<dbReference type="InterPro" id="IPR015422">
    <property type="entry name" value="PyrdxlP-dep_Trfase_small"/>
</dbReference>
<evidence type="ECO:0000256" key="4">
    <source>
        <dbReference type="ARBA" id="ARBA00023125"/>
    </source>
</evidence>
<dbReference type="InterPro" id="IPR036390">
    <property type="entry name" value="WH_DNA-bd_sf"/>
</dbReference>
<dbReference type="InterPro" id="IPR004839">
    <property type="entry name" value="Aminotransferase_I/II_large"/>
</dbReference>
<sequence>MQAIRRLVAHHALTPGDKLPSIRKFARDMAVSPSTVVEAYDRLAAEGLIRSRLGSGFYVLANAVAPRTADVAPPIDRAVDPFWVSRQSLDAGREMLRPGCGWLPPDWMPLAAIRRAMRAVAKTDDAVLVEYGSTRGSLALRRLLARQCLSEGIEIGAEQVLLTMSGTHAIDLICRHLLRPGDTVLVDDPCYFNFRALLQVHSVRIVGVPYTPAGPDIALFEEALAAHRPRLYLTNSALHNPTGASLSPQTAHRLLTAAAANDVTIVEDEIFADFEPEPSARLAALDGLNRVIRIGSFSKTLSASIRCGYIAAREDLIDSLIDLQLAIGFGGPSPVAAELVLRTLGDGSYTKHLNGLRVRLARRRREMIAELAKLDVRPWTLPRGGFYLWCQLPRATDASDVATRALREGVVLAPGNVFSVTQTATEFMRFNVAQMDSDVLKRLQRALEQPAIPSLP</sequence>
<keyword evidence="8" id="KW-1185">Reference proteome</keyword>
<keyword evidence="3" id="KW-0805">Transcription regulation</keyword>
<evidence type="ECO:0000313" key="8">
    <source>
        <dbReference type="Proteomes" id="UP001166585"/>
    </source>
</evidence>
<dbReference type="SUPFAM" id="SSF46785">
    <property type="entry name" value="Winged helix' DNA-binding domain"/>
    <property type="match status" value="1"/>
</dbReference>
<dbReference type="InterPro" id="IPR000524">
    <property type="entry name" value="Tscrpt_reg_HTH_GntR"/>
</dbReference>